<dbReference type="InterPro" id="IPR039426">
    <property type="entry name" value="TonB-dep_rcpt-like"/>
</dbReference>
<evidence type="ECO:0000256" key="2">
    <source>
        <dbReference type="ARBA" id="ARBA00022448"/>
    </source>
</evidence>
<evidence type="ECO:0000256" key="4">
    <source>
        <dbReference type="ARBA" id="ARBA00022692"/>
    </source>
</evidence>
<keyword evidence="14" id="KW-1185">Reference proteome</keyword>
<evidence type="ECO:0000256" key="6">
    <source>
        <dbReference type="ARBA" id="ARBA00023136"/>
    </source>
</evidence>
<keyword evidence="6 8" id="KW-0472">Membrane</keyword>
<feature type="domain" description="TonB-dependent receptor plug" evidence="12">
    <location>
        <begin position="62"/>
        <end position="172"/>
    </location>
</feature>
<evidence type="ECO:0000259" key="11">
    <source>
        <dbReference type="Pfam" id="PF00593"/>
    </source>
</evidence>
<dbReference type="InterPro" id="IPR012910">
    <property type="entry name" value="Plug_dom"/>
</dbReference>
<accession>A0AAP8ME86</accession>
<evidence type="ECO:0000259" key="12">
    <source>
        <dbReference type="Pfam" id="PF07715"/>
    </source>
</evidence>
<evidence type="ECO:0000256" key="8">
    <source>
        <dbReference type="PROSITE-ProRule" id="PRU01360"/>
    </source>
</evidence>
<evidence type="ECO:0000256" key="9">
    <source>
        <dbReference type="RuleBase" id="RU003357"/>
    </source>
</evidence>
<evidence type="ECO:0000313" key="14">
    <source>
        <dbReference type="Proteomes" id="UP000235162"/>
    </source>
</evidence>
<dbReference type="AlphaFoldDB" id="A0AAP8ME86"/>
<feature type="signal peptide" evidence="10">
    <location>
        <begin position="1"/>
        <end position="36"/>
    </location>
</feature>
<sequence>MSSKLREAIRAVNRSTVAAASVGAIALAGVNGVALAQDEEQVIEEVIVTGYRGSLLKSINMKRDSDAVVDAITAEDIGKFPDKNVAESLQRVPGVTIQRQFGEGSAVSIRGVGNELTLTTLNGQNVASTGWFVFQPAKRSFNYELLPSELVGNIEVYKTSQADLPEGGVGGTVTINTRTPLELDSLTVFASAEGQYQEDSEETDPMISGLVSWKNDSETFGALISAVSQERSLQRQGNEAFWEWGAGPVAFEQERKRTAFTGSLQYSPNENFDVVVNYIDMEMEADNTNYALWLTQGNTSWSGVDTPPECLMGGTPVCGPLNVAFYQARPREATMESDVIDLDFTYSGDNYVLEFQVGETTSSGGTDFEMVVEDGTGGTPIPGGTYDFRGGEQTWDTAGFDITSYTPDTLAMGTGSAFNATPKTDEEQYAQFDAEFDMSNLGPIYAVKAGVRYSDHNTTSRRYEFQQDPSFNPVIATSEVADGTIDVGAGSYEILNVDADALKSWAKSSITGRTEDLGAYSEIDEENTALYAMAKFEGESFRGNFGVRYVSTDATSTYYLDGVKQEADADYAEWLPSLNLAMDLSDELIFRVAAARVMARPQYVDMYVNPDNTGTNDDLPNNQFWIIGNVGLDPYIANQFDAGVEWYFNDSSLLSFTYFTKDVKNFVTFVEYPASAGEIPFPLPPEEAAFGWTVQEKVNGKSAQIEGFELQYQQDFGNGFGLTANYTYTDAEADDGTFTDGNTVLSDSSKDSYNVSGYFENDLLQARLAYNWRSEYMIRDVGAYANRLHDDYGSLDFSSAWFVTDNITVNFDVINITEEDAEQFGNNQSYSPNSGFTEGFPLYAYEMPRRFVLGVSARF</sequence>
<reference evidence="13 14" key="1">
    <citation type="submission" date="2018-01" db="EMBL/GenBank/DDBJ databases">
        <title>The draft genome sequence of Halioglobus japonicus S1-36.</title>
        <authorList>
            <person name="Du Z.-J."/>
            <person name="Shi M.-J."/>
        </authorList>
    </citation>
    <scope>NUCLEOTIDE SEQUENCE [LARGE SCALE GENOMIC DNA]</scope>
    <source>
        <strain evidence="13 14">S1-36</strain>
    </source>
</reference>
<dbReference type="Proteomes" id="UP000235162">
    <property type="component" value="Unassembled WGS sequence"/>
</dbReference>
<evidence type="ECO:0000256" key="7">
    <source>
        <dbReference type="ARBA" id="ARBA00023237"/>
    </source>
</evidence>
<keyword evidence="3 8" id="KW-1134">Transmembrane beta strand</keyword>
<dbReference type="InterPro" id="IPR036942">
    <property type="entry name" value="Beta-barrel_TonB_sf"/>
</dbReference>
<protein>
    <submittedName>
        <fullName evidence="13">TonB-dependent receptor</fullName>
    </submittedName>
</protein>
<proteinExistence type="inferred from homology"/>
<organism evidence="13 14">
    <name type="scientific">Halioglobus japonicus</name>
    <dbReference type="NCBI Taxonomy" id="930805"/>
    <lineage>
        <taxon>Bacteria</taxon>
        <taxon>Pseudomonadati</taxon>
        <taxon>Pseudomonadota</taxon>
        <taxon>Gammaproteobacteria</taxon>
        <taxon>Cellvibrionales</taxon>
        <taxon>Halieaceae</taxon>
        <taxon>Halioglobus</taxon>
    </lineage>
</organism>
<dbReference type="PANTHER" id="PTHR40980">
    <property type="entry name" value="PLUG DOMAIN-CONTAINING PROTEIN"/>
    <property type="match status" value="1"/>
</dbReference>
<dbReference type="InterPro" id="IPR037066">
    <property type="entry name" value="Plug_dom_sf"/>
</dbReference>
<dbReference type="SUPFAM" id="SSF56935">
    <property type="entry name" value="Porins"/>
    <property type="match status" value="1"/>
</dbReference>
<dbReference type="GO" id="GO:0009279">
    <property type="term" value="C:cell outer membrane"/>
    <property type="evidence" value="ECO:0007669"/>
    <property type="project" value="UniProtKB-SubCell"/>
</dbReference>
<evidence type="ECO:0000313" key="13">
    <source>
        <dbReference type="EMBL" id="PLW86188.1"/>
    </source>
</evidence>
<keyword evidence="7 8" id="KW-0998">Cell outer membrane</keyword>
<dbReference type="CDD" id="cd01347">
    <property type="entry name" value="ligand_gated_channel"/>
    <property type="match status" value="1"/>
</dbReference>
<comment type="similarity">
    <text evidence="8 9">Belongs to the TonB-dependent receptor family.</text>
</comment>
<keyword evidence="4 8" id="KW-0812">Transmembrane</keyword>
<evidence type="ECO:0000256" key="10">
    <source>
        <dbReference type="SAM" id="SignalP"/>
    </source>
</evidence>
<feature type="domain" description="TonB-dependent receptor-like beta-barrel" evidence="11">
    <location>
        <begin position="393"/>
        <end position="816"/>
    </location>
</feature>
<dbReference type="Gene3D" id="2.170.130.10">
    <property type="entry name" value="TonB-dependent receptor, plug domain"/>
    <property type="match status" value="1"/>
</dbReference>
<comment type="subcellular location">
    <subcellularLocation>
        <location evidence="1 8">Cell outer membrane</location>
        <topology evidence="1 8">Multi-pass membrane protein</topology>
    </subcellularLocation>
</comment>
<comment type="caution">
    <text evidence="13">The sequence shown here is derived from an EMBL/GenBank/DDBJ whole genome shotgun (WGS) entry which is preliminary data.</text>
</comment>
<name>A0AAP8ME86_9GAMM</name>
<dbReference type="EMBL" id="PKUR01000002">
    <property type="protein sequence ID" value="PLW86188.1"/>
    <property type="molecule type" value="Genomic_DNA"/>
</dbReference>
<dbReference type="InterPro" id="IPR010104">
    <property type="entry name" value="TonB_rcpt_bac"/>
</dbReference>
<dbReference type="NCBIfam" id="TIGR01782">
    <property type="entry name" value="TonB-Xanth-Caul"/>
    <property type="match status" value="1"/>
</dbReference>
<keyword evidence="13" id="KW-0675">Receptor</keyword>
<dbReference type="InterPro" id="IPR000531">
    <property type="entry name" value="Beta-barrel_TonB"/>
</dbReference>
<keyword evidence="2 8" id="KW-0813">Transport</keyword>
<dbReference type="Pfam" id="PF00593">
    <property type="entry name" value="TonB_dep_Rec_b-barrel"/>
    <property type="match status" value="1"/>
</dbReference>
<evidence type="ECO:0000256" key="3">
    <source>
        <dbReference type="ARBA" id="ARBA00022452"/>
    </source>
</evidence>
<gene>
    <name evidence="13" type="ORF">C0029_07050</name>
</gene>
<feature type="chain" id="PRO_5042816256" evidence="10">
    <location>
        <begin position="37"/>
        <end position="859"/>
    </location>
</feature>
<dbReference type="PROSITE" id="PS52016">
    <property type="entry name" value="TONB_DEPENDENT_REC_3"/>
    <property type="match status" value="1"/>
</dbReference>
<evidence type="ECO:0000256" key="1">
    <source>
        <dbReference type="ARBA" id="ARBA00004571"/>
    </source>
</evidence>
<keyword evidence="5 9" id="KW-0798">TonB box</keyword>
<dbReference type="Pfam" id="PF07715">
    <property type="entry name" value="Plug"/>
    <property type="match status" value="1"/>
</dbReference>
<evidence type="ECO:0000256" key="5">
    <source>
        <dbReference type="ARBA" id="ARBA00023077"/>
    </source>
</evidence>
<dbReference type="PANTHER" id="PTHR40980:SF3">
    <property type="entry name" value="TONB-DEPENDENT RECEPTOR-LIKE BETA-BARREL DOMAIN-CONTAINING PROTEIN"/>
    <property type="match status" value="1"/>
</dbReference>
<keyword evidence="10" id="KW-0732">Signal</keyword>
<dbReference type="Gene3D" id="2.40.170.20">
    <property type="entry name" value="TonB-dependent receptor, beta-barrel domain"/>
    <property type="match status" value="1"/>
</dbReference>
<dbReference type="RefSeq" id="WP_084198825.1">
    <property type="nucleotide sequence ID" value="NZ_BMYL01000002.1"/>
</dbReference>